<feature type="region of interest" description="Disordered" evidence="1">
    <location>
        <begin position="100"/>
        <end position="135"/>
    </location>
</feature>
<organism evidence="2 3">
    <name type="scientific">Eumeta variegata</name>
    <name type="common">Bagworm moth</name>
    <name type="synonym">Eumeta japonica</name>
    <dbReference type="NCBI Taxonomy" id="151549"/>
    <lineage>
        <taxon>Eukaryota</taxon>
        <taxon>Metazoa</taxon>
        <taxon>Ecdysozoa</taxon>
        <taxon>Arthropoda</taxon>
        <taxon>Hexapoda</taxon>
        <taxon>Insecta</taxon>
        <taxon>Pterygota</taxon>
        <taxon>Neoptera</taxon>
        <taxon>Endopterygota</taxon>
        <taxon>Lepidoptera</taxon>
        <taxon>Glossata</taxon>
        <taxon>Ditrysia</taxon>
        <taxon>Tineoidea</taxon>
        <taxon>Psychidae</taxon>
        <taxon>Oiketicinae</taxon>
        <taxon>Eumeta</taxon>
    </lineage>
</organism>
<comment type="caution">
    <text evidence="2">The sequence shown here is derived from an EMBL/GenBank/DDBJ whole genome shotgun (WGS) entry which is preliminary data.</text>
</comment>
<feature type="region of interest" description="Disordered" evidence="1">
    <location>
        <begin position="1"/>
        <end position="28"/>
    </location>
</feature>
<dbReference type="AlphaFoldDB" id="A0A4C1ZMT8"/>
<gene>
    <name evidence="2" type="ORF">EVAR_67608_1</name>
</gene>
<keyword evidence="3" id="KW-1185">Reference proteome</keyword>
<protein>
    <submittedName>
        <fullName evidence="2">Uncharacterized protein</fullName>
    </submittedName>
</protein>
<sequence>MTDISQRLTRAAHGGARSESGNSNEEFKDFNPTEYSVYVITQRFKTPKYPSASLKESVQTLRVVSDYLRDVPLMMVSASSSFVQPWEQLYPVSLRDSVNLGATPSKPASGNRRAPPHRRPAAPAGDAAQRPAPTTVAACHGRSILPQPAGGMFTENDRGCIVVTSQLRQGEISRALGRRWSDPSGATRHLIPRSADVAPSRDRPPAPAGRVINHIRRRAARRLGDADAHSNIYFRVAAVTSMREIVQSREIEARVSRGGHRPPAAEQVYRVRCGAKCPAKAQP</sequence>
<evidence type="ECO:0000313" key="3">
    <source>
        <dbReference type="Proteomes" id="UP000299102"/>
    </source>
</evidence>
<evidence type="ECO:0000256" key="1">
    <source>
        <dbReference type="SAM" id="MobiDB-lite"/>
    </source>
</evidence>
<reference evidence="2 3" key="1">
    <citation type="journal article" date="2019" name="Commun. Biol.">
        <title>The bagworm genome reveals a unique fibroin gene that provides high tensile strength.</title>
        <authorList>
            <person name="Kono N."/>
            <person name="Nakamura H."/>
            <person name="Ohtoshi R."/>
            <person name="Tomita M."/>
            <person name="Numata K."/>
            <person name="Arakawa K."/>
        </authorList>
    </citation>
    <scope>NUCLEOTIDE SEQUENCE [LARGE SCALE GENOMIC DNA]</scope>
</reference>
<accession>A0A4C1ZMT8</accession>
<name>A0A4C1ZMT8_EUMVA</name>
<feature type="compositionally biased region" description="Low complexity" evidence="1">
    <location>
        <begin position="121"/>
        <end position="133"/>
    </location>
</feature>
<dbReference type="EMBL" id="BGZK01002030">
    <property type="protein sequence ID" value="GBP89796.1"/>
    <property type="molecule type" value="Genomic_DNA"/>
</dbReference>
<proteinExistence type="predicted"/>
<dbReference type="Proteomes" id="UP000299102">
    <property type="component" value="Unassembled WGS sequence"/>
</dbReference>
<evidence type="ECO:0000313" key="2">
    <source>
        <dbReference type="EMBL" id="GBP89796.1"/>
    </source>
</evidence>